<evidence type="ECO:0000313" key="2">
    <source>
        <dbReference type="Proteomes" id="UP000191272"/>
    </source>
</evidence>
<sequence>MLSSFPRRRESIVNSKKLMFEKQLPKFKGRFTS</sequence>
<dbReference type="Proteomes" id="UP000191272">
    <property type="component" value="Chromosome"/>
</dbReference>
<organism evidence="1 2">
    <name type="scientific">Neisseria mucosa</name>
    <dbReference type="NCBI Taxonomy" id="488"/>
    <lineage>
        <taxon>Bacteria</taxon>
        <taxon>Pseudomonadati</taxon>
        <taxon>Pseudomonadota</taxon>
        <taxon>Betaproteobacteria</taxon>
        <taxon>Neisseriales</taxon>
        <taxon>Neisseriaceae</taxon>
        <taxon>Neisseria</taxon>
    </lineage>
</organism>
<name>A0ABN5IG05_NEIMU</name>
<evidence type="ECO:0000313" key="1">
    <source>
        <dbReference type="EMBL" id="AVI44910.1"/>
    </source>
</evidence>
<accession>A0ABN5IG05</accession>
<keyword evidence="2" id="KW-1185">Reference proteome</keyword>
<dbReference type="EMBL" id="CP020452">
    <property type="protein sequence ID" value="AVI44910.1"/>
    <property type="molecule type" value="Genomic_DNA"/>
</dbReference>
<proteinExistence type="predicted"/>
<gene>
    <name evidence="1" type="ORF">A6J88_14140</name>
</gene>
<reference evidence="2" key="1">
    <citation type="submission" date="2017-03" db="EMBL/GenBank/DDBJ databases">
        <title>FDA dAtabase for Regulatory Grade micrObial Sequences (FDA-ARGOS): Supporting development and validation of Infectious Disease Dx tests.</title>
        <authorList>
            <person name="Campos J."/>
            <person name="Goldberg B."/>
            <person name="Tallon L."/>
            <person name="Sadzewicz L."/>
            <person name="Sengamalay N."/>
            <person name="Ott S."/>
            <person name="Godinez A."/>
            <person name="Nagaraj S."/>
            <person name="Vyas G."/>
            <person name="Aluvathingal J."/>
            <person name="Nadendla S."/>
            <person name="Geyer C."/>
            <person name="Nandy P."/>
            <person name="Hobson J."/>
            <person name="Sichtig H."/>
        </authorList>
    </citation>
    <scope>NUCLEOTIDE SEQUENCE [LARGE SCALE GENOMIC DNA]</scope>
    <source>
        <strain evidence="2">FDAARGOS_260</strain>
    </source>
</reference>
<protein>
    <submittedName>
        <fullName evidence="1">PilS cassette</fullName>
    </submittedName>
</protein>